<reference evidence="1" key="2">
    <citation type="journal article" date="2015" name="Data Brief">
        <title>Shoot transcriptome of the giant reed, Arundo donax.</title>
        <authorList>
            <person name="Barrero R.A."/>
            <person name="Guerrero F.D."/>
            <person name="Moolhuijzen P."/>
            <person name="Goolsby J.A."/>
            <person name="Tidwell J."/>
            <person name="Bellgard S.E."/>
            <person name="Bellgard M.I."/>
        </authorList>
    </citation>
    <scope>NUCLEOTIDE SEQUENCE</scope>
    <source>
        <tissue evidence="1">Shoot tissue taken approximately 20 cm above the soil surface</tissue>
    </source>
</reference>
<organism evidence="1">
    <name type="scientific">Arundo donax</name>
    <name type="common">Giant reed</name>
    <name type="synonym">Donax arundinaceus</name>
    <dbReference type="NCBI Taxonomy" id="35708"/>
    <lineage>
        <taxon>Eukaryota</taxon>
        <taxon>Viridiplantae</taxon>
        <taxon>Streptophyta</taxon>
        <taxon>Embryophyta</taxon>
        <taxon>Tracheophyta</taxon>
        <taxon>Spermatophyta</taxon>
        <taxon>Magnoliopsida</taxon>
        <taxon>Liliopsida</taxon>
        <taxon>Poales</taxon>
        <taxon>Poaceae</taxon>
        <taxon>PACMAD clade</taxon>
        <taxon>Arundinoideae</taxon>
        <taxon>Arundineae</taxon>
        <taxon>Arundo</taxon>
    </lineage>
</organism>
<name>A0A0A9FUB9_ARUDO</name>
<dbReference type="EMBL" id="GBRH01183057">
    <property type="protein sequence ID" value="JAE14839.1"/>
    <property type="molecule type" value="Transcribed_RNA"/>
</dbReference>
<sequence>MSTNAAMVSMLQKIHPKDIVKIL</sequence>
<protein>
    <submittedName>
        <fullName evidence="1">Uncharacterized protein</fullName>
    </submittedName>
</protein>
<reference evidence="1" key="1">
    <citation type="submission" date="2014-09" db="EMBL/GenBank/DDBJ databases">
        <authorList>
            <person name="Magalhaes I.L.F."/>
            <person name="Oliveira U."/>
            <person name="Santos F.R."/>
            <person name="Vidigal T.H.D.A."/>
            <person name="Brescovit A.D."/>
            <person name="Santos A.J."/>
        </authorList>
    </citation>
    <scope>NUCLEOTIDE SEQUENCE</scope>
    <source>
        <tissue evidence="1">Shoot tissue taken approximately 20 cm above the soil surface</tissue>
    </source>
</reference>
<proteinExistence type="predicted"/>
<accession>A0A0A9FUB9</accession>
<dbReference type="AlphaFoldDB" id="A0A0A9FUB9"/>
<evidence type="ECO:0000313" key="1">
    <source>
        <dbReference type="EMBL" id="JAE14839.1"/>
    </source>
</evidence>